<accession>A0A815S889</accession>
<dbReference type="AlphaFoldDB" id="A0A815S889"/>
<dbReference type="Proteomes" id="UP000663864">
    <property type="component" value="Unassembled WGS sequence"/>
</dbReference>
<protein>
    <recommendedName>
        <fullName evidence="3">Mos1 transposase HTH domain-containing protein</fullName>
    </recommendedName>
</protein>
<comment type="caution">
    <text evidence="1">The sequence shown here is derived from an EMBL/GenBank/DDBJ whole genome shotgun (WGS) entry which is preliminary data.</text>
</comment>
<gene>
    <name evidence="1" type="ORF">ZHD862_LOCUS36891</name>
</gene>
<evidence type="ECO:0000313" key="2">
    <source>
        <dbReference type="Proteomes" id="UP000663864"/>
    </source>
</evidence>
<evidence type="ECO:0000313" key="1">
    <source>
        <dbReference type="EMBL" id="CAF1488454.1"/>
    </source>
</evidence>
<dbReference type="EMBL" id="CAJNOT010006381">
    <property type="protein sequence ID" value="CAF1488454.1"/>
    <property type="molecule type" value="Genomic_DNA"/>
</dbReference>
<feature type="non-terminal residue" evidence="1">
    <location>
        <position position="155"/>
    </location>
</feature>
<reference evidence="1" key="1">
    <citation type="submission" date="2021-02" db="EMBL/GenBank/DDBJ databases">
        <authorList>
            <person name="Nowell W R."/>
        </authorList>
    </citation>
    <scope>NUCLEOTIDE SEQUENCE</scope>
</reference>
<dbReference type="PANTHER" id="PTHR46060:SF1">
    <property type="entry name" value="MARINER MOS1 TRANSPOSASE-LIKE PROTEIN"/>
    <property type="match status" value="1"/>
</dbReference>
<name>A0A815S889_9BILA</name>
<organism evidence="1 2">
    <name type="scientific">Rotaria sordida</name>
    <dbReference type="NCBI Taxonomy" id="392033"/>
    <lineage>
        <taxon>Eukaryota</taxon>
        <taxon>Metazoa</taxon>
        <taxon>Spiralia</taxon>
        <taxon>Gnathifera</taxon>
        <taxon>Rotifera</taxon>
        <taxon>Eurotatoria</taxon>
        <taxon>Bdelloidea</taxon>
        <taxon>Philodinida</taxon>
        <taxon>Philodinidae</taxon>
        <taxon>Rotaria</taxon>
    </lineage>
</organism>
<sequence length="155" mass="18298">MSTENFRFYIKVRTALNIQARIIYAELYSVYGDQAPSLKAVERWSKLYREGREEIEDKTRPGRPITETTSENIEQIVLLINDNPYLTIEQLEDQTDLSHGIIHQIITDHLNLRKITARYVPKDLADFQRTERVRICKENLARFQQGTWRLCDIIT</sequence>
<evidence type="ECO:0008006" key="3">
    <source>
        <dbReference type="Google" id="ProtNLM"/>
    </source>
</evidence>
<dbReference type="PANTHER" id="PTHR46060">
    <property type="entry name" value="MARINER MOS1 TRANSPOSASE-LIKE PROTEIN"/>
    <property type="match status" value="1"/>
</dbReference>
<dbReference type="InterPro" id="IPR052709">
    <property type="entry name" value="Transposase-MT_Hybrid"/>
</dbReference>
<proteinExistence type="predicted"/>